<reference evidence="1" key="1">
    <citation type="submission" date="2018-01" db="EMBL/GenBank/DDBJ databases">
        <title>An insight into the sialome of Amazonian anophelines.</title>
        <authorList>
            <person name="Ribeiro J.M."/>
            <person name="Scarpassa V."/>
            <person name="Calvo E."/>
        </authorList>
    </citation>
    <scope>NUCLEOTIDE SEQUENCE</scope>
    <source>
        <tissue evidence="1">Salivary glands</tissue>
    </source>
</reference>
<name>A0A2M4CA77_9DIPT</name>
<dbReference type="EMBL" id="GGFJ01012994">
    <property type="protein sequence ID" value="MBW62135.1"/>
    <property type="molecule type" value="Transcribed_RNA"/>
</dbReference>
<sequence length="89" mass="9806">MLCFSNLIVPSVVCSVCRMAFSISVQLFLGIHSRKKSGKNVELSGRTMITQPFRFPFCISAVAPDVADRGHFGGILRQRNRTPVPPVVD</sequence>
<evidence type="ECO:0000313" key="1">
    <source>
        <dbReference type="EMBL" id="MBW62135.1"/>
    </source>
</evidence>
<organism evidence="1">
    <name type="scientific">Anopheles marajoara</name>
    <dbReference type="NCBI Taxonomy" id="58244"/>
    <lineage>
        <taxon>Eukaryota</taxon>
        <taxon>Metazoa</taxon>
        <taxon>Ecdysozoa</taxon>
        <taxon>Arthropoda</taxon>
        <taxon>Hexapoda</taxon>
        <taxon>Insecta</taxon>
        <taxon>Pterygota</taxon>
        <taxon>Neoptera</taxon>
        <taxon>Endopterygota</taxon>
        <taxon>Diptera</taxon>
        <taxon>Nematocera</taxon>
        <taxon>Culicoidea</taxon>
        <taxon>Culicidae</taxon>
        <taxon>Anophelinae</taxon>
        <taxon>Anopheles</taxon>
    </lineage>
</organism>
<dbReference type="AlphaFoldDB" id="A0A2M4CA77"/>
<protein>
    <submittedName>
        <fullName evidence="1">Putative secreted protein</fullName>
    </submittedName>
</protein>
<proteinExistence type="predicted"/>
<accession>A0A2M4CA77</accession>